<gene>
    <name evidence="9" type="ORF">DWW09_10835</name>
    <name evidence="8" type="ORF">DWX38_06850</name>
</gene>
<keyword evidence="5" id="KW-0998">Cell outer membrane</keyword>
<dbReference type="GO" id="GO:0009279">
    <property type="term" value="C:cell outer membrane"/>
    <property type="evidence" value="ECO:0007669"/>
    <property type="project" value="UniProtKB-SubCell"/>
</dbReference>
<dbReference type="Proteomes" id="UP000285159">
    <property type="component" value="Unassembled WGS sequence"/>
</dbReference>
<dbReference type="Proteomes" id="UP000284366">
    <property type="component" value="Unassembled WGS sequence"/>
</dbReference>
<protein>
    <submittedName>
        <fullName evidence="9">RagB/SusD family nutrient uptake outer membrane protein</fullName>
    </submittedName>
</protein>
<comment type="similarity">
    <text evidence="2">Belongs to the SusD family.</text>
</comment>
<reference evidence="10 11" key="1">
    <citation type="submission" date="2018-08" db="EMBL/GenBank/DDBJ databases">
        <title>A genome reference for cultivated species of the human gut microbiota.</title>
        <authorList>
            <person name="Zou Y."/>
            <person name="Xue W."/>
            <person name="Luo G."/>
        </authorList>
    </citation>
    <scope>NUCLEOTIDE SEQUENCE [LARGE SCALE GENOMIC DNA]</scope>
    <source>
        <strain evidence="9 10">AF14-27</strain>
        <strain evidence="8 11">AF19-1AC</strain>
    </source>
</reference>
<evidence type="ECO:0000256" key="1">
    <source>
        <dbReference type="ARBA" id="ARBA00004442"/>
    </source>
</evidence>
<comment type="caution">
    <text evidence="9">The sequence shown here is derived from an EMBL/GenBank/DDBJ whole genome shotgun (WGS) entry which is preliminary data.</text>
</comment>
<evidence type="ECO:0000313" key="11">
    <source>
        <dbReference type="Proteomes" id="UP000285159"/>
    </source>
</evidence>
<dbReference type="SUPFAM" id="SSF48452">
    <property type="entry name" value="TPR-like"/>
    <property type="match status" value="1"/>
</dbReference>
<feature type="domain" description="RagB/SusD" evidence="6">
    <location>
        <begin position="285"/>
        <end position="558"/>
    </location>
</feature>
<evidence type="ECO:0000259" key="6">
    <source>
        <dbReference type="Pfam" id="PF07980"/>
    </source>
</evidence>
<dbReference type="Pfam" id="PF14322">
    <property type="entry name" value="SusD-like_3"/>
    <property type="match status" value="1"/>
</dbReference>
<dbReference type="PROSITE" id="PS51257">
    <property type="entry name" value="PROKAR_LIPOPROTEIN"/>
    <property type="match status" value="1"/>
</dbReference>
<dbReference type="InterPro" id="IPR012944">
    <property type="entry name" value="SusD_RagB_dom"/>
</dbReference>
<keyword evidence="4" id="KW-0472">Membrane</keyword>
<dbReference type="InterPro" id="IPR011990">
    <property type="entry name" value="TPR-like_helical_dom_sf"/>
</dbReference>
<dbReference type="InterPro" id="IPR033985">
    <property type="entry name" value="SusD-like_N"/>
</dbReference>
<dbReference type="RefSeq" id="WP_118047023.1">
    <property type="nucleotide sequence ID" value="NZ_CABIZW010000003.1"/>
</dbReference>
<evidence type="ECO:0000313" key="9">
    <source>
        <dbReference type="EMBL" id="RGV53073.1"/>
    </source>
</evidence>
<proteinExistence type="inferred from homology"/>
<evidence type="ECO:0000256" key="3">
    <source>
        <dbReference type="ARBA" id="ARBA00022729"/>
    </source>
</evidence>
<organism evidence="9 10">
    <name type="scientific">Bacteroides clarus</name>
    <dbReference type="NCBI Taxonomy" id="626929"/>
    <lineage>
        <taxon>Bacteria</taxon>
        <taxon>Pseudomonadati</taxon>
        <taxon>Bacteroidota</taxon>
        <taxon>Bacteroidia</taxon>
        <taxon>Bacteroidales</taxon>
        <taxon>Bacteroidaceae</taxon>
        <taxon>Bacteroides</taxon>
    </lineage>
</organism>
<evidence type="ECO:0000256" key="4">
    <source>
        <dbReference type="ARBA" id="ARBA00023136"/>
    </source>
</evidence>
<evidence type="ECO:0000259" key="7">
    <source>
        <dbReference type="Pfam" id="PF14322"/>
    </source>
</evidence>
<dbReference type="EMBL" id="QRWP01000004">
    <property type="protein sequence ID" value="RGT34074.1"/>
    <property type="molecule type" value="Genomic_DNA"/>
</dbReference>
<dbReference type="Pfam" id="PF07980">
    <property type="entry name" value="SusD_RagB"/>
    <property type="match status" value="1"/>
</dbReference>
<evidence type="ECO:0000313" key="10">
    <source>
        <dbReference type="Proteomes" id="UP000284366"/>
    </source>
</evidence>
<accession>A0A412Y6P9</accession>
<comment type="subcellular location">
    <subcellularLocation>
        <location evidence="1">Cell outer membrane</location>
    </subcellularLocation>
</comment>
<sequence>MKNIFLIAICTIFIGSCSLDREPETTLSDVNFWRSETDLRGACNRLYIDLPGFLTGRGHDLRSEELIGNTPDEISSGNRSVPETDKEWTDPYNKIGICNNIIIKGENVDIAENIKNRWLAEARFFRAFYYFDLVRKYGDVPLILKVFNNTSDPDIKKARDSRETVIQQCYKDLDFAAQWLPDIDKLSDNTNWGRVSRSAALGMIVRIGLYEGTYIKYHNLTEGDSRTHLKKSIDAAEAMFKENKHDLYPDFQSLFYFDGEGRKNKENVFVKIYGPNGINNAITWHNQCASKTGQASITRQMIDNFLYIDGLPKSSSTHYQMETKFDDIFLNRDPRLKMTVFAYKEISFKNAEYLPFDNVNHSGYGYPIKKGYMKEEYDTNSKETVDKMIIRYAEILISYAEALYEYNGKITDEQLEATVNYIRRRSGFNTELTNQFVLDHQLNMLEEIRRERIVEFIDENIHYDDIIRWKTAENLLPKAMLGILFNPGESAKTDKELNYKFTDANGVYNGVKVYDQANIYVIEEADSRKFDPKRDYLYPIPSYEIATSNGNIKQNPYWN</sequence>
<feature type="domain" description="SusD-like N-terminal" evidence="7">
    <location>
        <begin position="86"/>
        <end position="209"/>
    </location>
</feature>
<evidence type="ECO:0000256" key="2">
    <source>
        <dbReference type="ARBA" id="ARBA00006275"/>
    </source>
</evidence>
<dbReference type="Gene3D" id="1.25.40.390">
    <property type="match status" value="1"/>
</dbReference>
<keyword evidence="3" id="KW-0732">Signal</keyword>
<dbReference type="AlphaFoldDB" id="A0A412Y6P9"/>
<name>A0A412Y6P9_9BACE</name>
<evidence type="ECO:0000256" key="5">
    <source>
        <dbReference type="ARBA" id="ARBA00023237"/>
    </source>
</evidence>
<dbReference type="EMBL" id="QRZG01000017">
    <property type="protein sequence ID" value="RGV53073.1"/>
    <property type="molecule type" value="Genomic_DNA"/>
</dbReference>
<evidence type="ECO:0000313" key="8">
    <source>
        <dbReference type="EMBL" id="RGT34074.1"/>
    </source>
</evidence>